<dbReference type="AlphaFoldDB" id="A0A975B8Q0"/>
<dbReference type="SUPFAM" id="SSF111369">
    <property type="entry name" value="HlyD-like secretion proteins"/>
    <property type="match status" value="1"/>
</dbReference>
<evidence type="ECO:0000313" key="6">
    <source>
        <dbReference type="EMBL" id="QTA80813.1"/>
    </source>
</evidence>
<feature type="transmembrane region" description="Helical" evidence="4">
    <location>
        <begin position="22"/>
        <end position="43"/>
    </location>
</feature>
<dbReference type="NCBIfam" id="TIGR01730">
    <property type="entry name" value="RND_mfp"/>
    <property type="match status" value="1"/>
</dbReference>
<evidence type="ECO:0000259" key="5">
    <source>
        <dbReference type="Pfam" id="PF25917"/>
    </source>
</evidence>
<feature type="domain" description="Multidrug resistance protein MdtA-like barrel-sandwich hybrid" evidence="5">
    <location>
        <begin position="89"/>
        <end position="235"/>
    </location>
</feature>
<dbReference type="GO" id="GO:0015562">
    <property type="term" value="F:efflux transmembrane transporter activity"/>
    <property type="evidence" value="ECO:0007669"/>
    <property type="project" value="TreeGrafter"/>
</dbReference>
<comment type="similarity">
    <text evidence="1">Belongs to the membrane fusion protein (MFP) (TC 8.A.1) family.</text>
</comment>
<keyword evidence="4" id="KW-1133">Transmembrane helix</keyword>
<proteinExistence type="inferred from homology"/>
<feature type="region of interest" description="Disordered" evidence="3">
    <location>
        <begin position="401"/>
        <end position="423"/>
    </location>
</feature>
<dbReference type="Gene3D" id="1.10.287.470">
    <property type="entry name" value="Helix hairpin bin"/>
    <property type="match status" value="1"/>
</dbReference>
<dbReference type="KEGG" id="dli:dnl_31260"/>
<protein>
    <submittedName>
        <fullName evidence="6">Efflux transporter, RND family</fullName>
    </submittedName>
</protein>
<keyword evidence="4" id="KW-0472">Membrane</keyword>
<dbReference type="RefSeq" id="WP_207692381.1">
    <property type="nucleotide sequence ID" value="NZ_CP061799.1"/>
</dbReference>
<reference evidence="6" key="1">
    <citation type="journal article" date="2021" name="Microb. Physiol.">
        <title>Proteogenomic Insights into the Physiology of Marine, Sulfate-Reducing, Filamentous Desulfonema limicola and Desulfonema magnum.</title>
        <authorList>
            <person name="Schnaars V."/>
            <person name="Wohlbrand L."/>
            <person name="Scheve S."/>
            <person name="Hinrichs C."/>
            <person name="Reinhardt R."/>
            <person name="Rabus R."/>
        </authorList>
    </citation>
    <scope>NUCLEOTIDE SEQUENCE</scope>
    <source>
        <strain evidence="6">5ac10</strain>
    </source>
</reference>
<organism evidence="6 7">
    <name type="scientific">Desulfonema limicola</name>
    <dbReference type="NCBI Taxonomy" id="45656"/>
    <lineage>
        <taxon>Bacteria</taxon>
        <taxon>Pseudomonadati</taxon>
        <taxon>Thermodesulfobacteriota</taxon>
        <taxon>Desulfobacteria</taxon>
        <taxon>Desulfobacterales</taxon>
        <taxon>Desulfococcaceae</taxon>
        <taxon>Desulfonema</taxon>
    </lineage>
</organism>
<sequence length="423" mass="47024">MYENKDSSESEKKQKTSSVLRIAAKIILPLLVLCAGIAGASYIKNSASKPGKRPPQLNIPLVEAQDVQVSSEQVIIQAMGTIIPAREIVLKSRIGGEIIAVHPEFKPGGYIMAEQEILTIDPKDYELLVTQKKGQVANALYALKMEMGQQDIASREWKLVNGNRPAKPSDKELILRKPHLEKAKADLEAAKADLEQARLNLSRTKVTVPFNAVIKSRNVETGSQISSGEQLADVIAVDQYWIQVSVPIDRLEWMKIPATSEETGSEVTILYRDMSYERTGHVIRLLSELENEGRMARIIVAVDDPLNLENPEKTTPPLLLGEYVRVEIKGRELDHVLKIPRTALRDNNSIWVAENETTLSVRPVKTLWRDKNNVLLKNVLNNGEKIIISDLSTPVDGMKIRIAGSKKSDPEKTKPKNSGKKNG</sequence>
<dbReference type="PANTHER" id="PTHR30469">
    <property type="entry name" value="MULTIDRUG RESISTANCE PROTEIN MDTA"/>
    <property type="match status" value="1"/>
</dbReference>
<accession>A0A975B8Q0</accession>
<evidence type="ECO:0000313" key="7">
    <source>
        <dbReference type="Proteomes" id="UP000663720"/>
    </source>
</evidence>
<dbReference type="PANTHER" id="PTHR30469:SF12">
    <property type="entry name" value="MULTIDRUG RESISTANCE PROTEIN MDTA"/>
    <property type="match status" value="1"/>
</dbReference>
<dbReference type="EMBL" id="CP061799">
    <property type="protein sequence ID" value="QTA80813.1"/>
    <property type="molecule type" value="Genomic_DNA"/>
</dbReference>
<name>A0A975B8Q0_9BACT</name>
<evidence type="ECO:0000256" key="3">
    <source>
        <dbReference type="SAM" id="MobiDB-lite"/>
    </source>
</evidence>
<dbReference type="Gene3D" id="2.40.50.100">
    <property type="match status" value="1"/>
</dbReference>
<evidence type="ECO:0000256" key="1">
    <source>
        <dbReference type="ARBA" id="ARBA00009477"/>
    </source>
</evidence>
<dbReference type="GO" id="GO:1990281">
    <property type="term" value="C:efflux pump complex"/>
    <property type="evidence" value="ECO:0007669"/>
    <property type="project" value="TreeGrafter"/>
</dbReference>
<keyword evidence="4" id="KW-0812">Transmembrane</keyword>
<gene>
    <name evidence="6" type="ORF">dnl_31260</name>
</gene>
<dbReference type="InterPro" id="IPR006143">
    <property type="entry name" value="RND_pump_MFP"/>
</dbReference>
<dbReference type="InterPro" id="IPR058625">
    <property type="entry name" value="MdtA-like_BSH"/>
</dbReference>
<dbReference type="Gene3D" id="2.40.420.20">
    <property type="match status" value="1"/>
</dbReference>
<dbReference type="Proteomes" id="UP000663720">
    <property type="component" value="Chromosome"/>
</dbReference>
<evidence type="ECO:0000256" key="2">
    <source>
        <dbReference type="SAM" id="Coils"/>
    </source>
</evidence>
<keyword evidence="2" id="KW-0175">Coiled coil</keyword>
<feature type="coiled-coil region" evidence="2">
    <location>
        <begin position="177"/>
        <end position="207"/>
    </location>
</feature>
<dbReference type="Gene3D" id="2.40.30.170">
    <property type="match status" value="1"/>
</dbReference>
<dbReference type="Pfam" id="PF25917">
    <property type="entry name" value="BSH_RND"/>
    <property type="match status" value="1"/>
</dbReference>
<keyword evidence="7" id="KW-1185">Reference proteome</keyword>
<evidence type="ECO:0000256" key="4">
    <source>
        <dbReference type="SAM" id="Phobius"/>
    </source>
</evidence>